<protein>
    <submittedName>
        <fullName evidence="5">Pyridoxal phosphate-dependent aminotransferase</fullName>
    </submittedName>
</protein>
<evidence type="ECO:0000313" key="5">
    <source>
        <dbReference type="EMBL" id="TWP26760.1"/>
    </source>
</evidence>
<keyword evidence="5" id="KW-0032">Aminotransferase</keyword>
<dbReference type="Pfam" id="PF01041">
    <property type="entry name" value="DegT_DnrJ_EryC1"/>
    <property type="match status" value="1"/>
</dbReference>
<dbReference type="PANTHER" id="PTHR30244">
    <property type="entry name" value="TRANSAMINASE"/>
    <property type="match status" value="1"/>
</dbReference>
<feature type="modified residue" description="N6-(pyridoxal phosphate)lysine" evidence="3">
    <location>
        <position position="189"/>
    </location>
</feature>
<dbReference type="InterPro" id="IPR015422">
    <property type="entry name" value="PyrdxlP-dep_Trfase_small"/>
</dbReference>
<keyword evidence="5" id="KW-0808">Transferase</keyword>
<sequence length="369" mass="42146">MDEKIYLSPPNIDYRVYNNIKKALDSGWISPVGSFIDDFTNKLNSYFNKKILLTNSGTSSLHLALKIVNIQKDDYVLCSNFTFAASAFPILYEKAIPIFIGSEEQTWNLSPDYLNLAIEQLNKKKIKPKALILAHIYGMPAQLDEIIKICNLNKIVLIEDSAEAFGSKYNDQPLGALGKIGILSFNGNKIITCSTGGAIILSDIESLEYAKKLSNQSKENTDYYLHNELGYNYALSNVLAAIGDSQIEKLNLKVNKRREIYKHYFKFLKEKFDIQHQYESYKSFSNRWLSSFIFPTNINHKIKNSLAFNNIETRYLWNPLHNQKAFANSLYFGNKILDNFLFENGLSLPSGDNLTLDNLEKIINIIKKL</sequence>
<evidence type="ECO:0000256" key="4">
    <source>
        <dbReference type="RuleBase" id="RU004508"/>
    </source>
</evidence>
<dbReference type="Gene3D" id="3.90.1150.10">
    <property type="entry name" value="Aspartate Aminotransferase, domain 1"/>
    <property type="match status" value="1"/>
</dbReference>
<evidence type="ECO:0000313" key="6">
    <source>
        <dbReference type="Proteomes" id="UP000319499"/>
    </source>
</evidence>
<organism evidence="5 6">
    <name type="scientific">Apibacter muscae</name>
    <dbReference type="NCBI Taxonomy" id="2509004"/>
    <lineage>
        <taxon>Bacteria</taxon>
        <taxon>Pseudomonadati</taxon>
        <taxon>Bacteroidota</taxon>
        <taxon>Flavobacteriia</taxon>
        <taxon>Flavobacteriales</taxon>
        <taxon>Weeksellaceae</taxon>
        <taxon>Apibacter</taxon>
    </lineage>
</organism>
<keyword evidence="6" id="KW-1185">Reference proteome</keyword>
<dbReference type="OrthoDB" id="9810913at2"/>
<dbReference type="GO" id="GO:0008483">
    <property type="term" value="F:transaminase activity"/>
    <property type="evidence" value="ECO:0007669"/>
    <property type="project" value="UniProtKB-KW"/>
</dbReference>
<dbReference type="RefSeq" id="WP_146263168.1">
    <property type="nucleotide sequence ID" value="NZ_SELG01000042.1"/>
</dbReference>
<reference evidence="5 6" key="1">
    <citation type="submission" date="2019-02" db="EMBL/GenBank/DDBJ databases">
        <title>Apibacter muscae sp. nov.: a novel member of the house fly microbiota.</title>
        <authorList>
            <person name="Park R."/>
        </authorList>
    </citation>
    <scope>NUCLEOTIDE SEQUENCE [LARGE SCALE GENOMIC DNA]</scope>
    <source>
        <strain evidence="5 6">AL1</strain>
    </source>
</reference>
<proteinExistence type="inferred from homology"/>
<keyword evidence="3 4" id="KW-0663">Pyridoxal phosphate</keyword>
<accession>A0A563D988</accession>
<dbReference type="Gene3D" id="3.40.640.10">
    <property type="entry name" value="Type I PLP-dependent aspartate aminotransferase-like (Major domain)"/>
    <property type="match status" value="1"/>
</dbReference>
<gene>
    <name evidence="5" type="ORF">ETU09_09365</name>
</gene>
<dbReference type="GO" id="GO:0030170">
    <property type="term" value="F:pyridoxal phosphate binding"/>
    <property type="evidence" value="ECO:0007669"/>
    <property type="project" value="TreeGrafter"/>
</dbReference>
<dbReference type="Proteomes" id="UP000319499">
    <property type="component" value="Unassembled WGS sequence"/>
</dbReference>
<dbReference type="CDD" id="cd00616">
    <property type="entry name" value="AHBA_syn"/>
    <property type="match status" value="1"/>
</dbReference>
<dbReference type="SUPFAM" id="SSF53383">
    <property type="entry name" value="PLP-dependent transferases"/>
    <property type="match status" value="1"/>
</dbReference>
<evidence type="ECO:0000256" key="1">
    <source>
        <dbReference type="ARBA" id="ARBA00037999"/>
    </source>
</evidence>
<dbReference type="GO" id="GO:0000271">
    <property type="term" value="P:polysaccharide biosynthetic process"/>
    <property type="evidence" value="ECO:0007669"/>
    <property type="project" value="TreeGrafter"/>
</dbReference>
<dbReference type="InterPro" id="IPR015421">
    <property type="entry name" value="PyrdxlP-dep_Trfase_major"/>
</dbReference>
<evidence type="ECO:0000256" key="2">
    <source>
        <dbReference type="PIRSR" id="PIRSR000390-1"/>
    </source>
</evidence>
<dbReference type="EMBL" id="SELH01000025">
    <property type="protein sequence ID" value="TWP26760.1"/>
    <property type="molecule type" value="Genomic_DNA"/>
</dbReference>
<dbReference type="AlphaFoldDB" id="A0A563D988"/>
<dbReference type="InterPro" id="IPR015424">
    <property type="entry name" value="PyrdxlP-dep_Trfase"/>
</dbReference>
<dbReference type="InterPro" id="IPR000653">
    <property type="entry name" value="DegT/StrS_aminotransferase"/>
</dbReference>
<comment type="similarity">
    <text evidence="1 4">Belongs to the DegT/DnrJ/EryC1 family.</text>
</comment>
<comment type="caution">
    <text evidence="5">The sequence shown here is derived from an EMBL/GenBank/DDBJ whole genome shotgun (WGS) entry which is preliminary data.</text>
</comment>
<dbReference type="PANTHER" id="PTHR30244:SF34">
    <property type="entry name" value="DTDP-4-AMINO-4,6-DIDEOXYGALACTOSE TRANSAMINASE"/>
    <property type="match status" value="1"/>
</dbReference>
<evidence type="ECO:0000256" key="3">
    <source>
        <dbReference type="PIRSR" id="PIRSR000390-2"/>
    </source>
</evidence>
<dbReference type="PIRSF" id="PIRSF000390">
    <property type="entry name" value="PLP_StrS"/>
    <property type="match status" value="1"/>
</dbReference>
<feature type="active site" description="Proton acceptor" evidence="2">
    <location>
        <position position="189"/>
    </location>
</feature>
<name>A0A563D988_9FLAO</name>